<protein>
    <submittedName>
        <fullName evidence="1">Uncharacterized protein</fullName>
    </submittedName>
</protein>
<organism evidence="1 2">
    <name type="scientific">Cochliobolus sativus (strain ND90Pr / ATCC 201652)</name>
    <name type="common">Common root rot and spot blotch fungus</name>
    <name type="synonym">Bipolaris sorokiniana</name>
    <dbReference type="NCBI Taxonomy" id="665912"/>
    <lineage>
        <taxon>Eukaryota</taxon>
        <taxon>Fungi</taxon>
        <taxon>Dikarya</taxon>
        <taxon>Ascomycota</taxon>
        <taxon>Pezizomycotina</taxon>
        <taxon>Dothideomycetes</taxon>
        <taxon>Pleosporomycetidae</taxon>
        <taxon>Pleosporales</taxon>
        <taxon>Pleosporineae</taxon>
        <taxon>Pleosporaceae</taxon>
        <taxon>Bipolaris</taxon>
    </lineage>
</organism>
<dbReference type="HOGENOM" id="CLU_2775771_0_0_1"/>
<dbReference type="EMBL" id="KB445647">
    <property type="protein sequence ID" value="EMD61837.1"/>
    <property type="molecule type" value="Genomic_DNA"/>
</dbReference>
<accession>M2SYF5</accession>
<evidence type="ECO:0000313" key="1">
    <source>
        <dbReference type="EMBL" id="EMD61837.1"/>
    </source>
</evidence>
<dbReference type="OrthoDB" id="3782835at2759"/>
<dbReference type="KEGG" id="bsc:COCSADRAFT_224821"/>
<proteinExistence type="predicted"/>
<sequence length="69" mass="8196">MLTLASPWIEIYSIDSSFHSHTIIGFWIRETHPFFMLKQFTGRLVVRWVTTGEYPLSYVFCFVFLCKLS</sequence>
<dbReference type="Proteomes" id="UP000016934">
    <property type="component" value="Unassembled WGS sequence"/>
</dbReference>
<reference evidence="2" key="2">
    <citation type="journal article" date="2013" name="PLoS Genet.">
        <title>Comparative genome structure, secondary metabolite, and effector coding capacity across Cochliobolus pathogens.</title>
        <authorList>
            <person name="Condon B.J."/>
            <person name="Leng Y."/>
            <person name="Wu D."/>
            <person name="Bushley K.E."/>
            <person name="Ohm R.A."/>
            <person name="Otillar R."/>
            <person name="Martin J."/>
            <person name="Schackwitz W."/>
            <person name="Grimwood J."/>
            <person name="MohdZainudin N."/>
            <person name="Xue C."/>
            <person name="Wang R."/>
            <person name="Manning V.A."/>
            <person name="Dhillon B."/>
            <person name="Tu Z.J."/>
            <person name="Steffenson B.J."/>
            <person name="Salamov A."/>
            <person name="Sun H."/>
            <person name="Lowry S."/>
            <person name="LaButti K."/>
            <person name="Han J."/>
            <person name="Copeland A."/>
            <person name="Lindquist E."/>
            <person name="Barry K."/>
            <person name="Schmutz J."/>
            <person name="Baker S.E."/>
            <person name="Ciuffetti L.M."/>
            <person name="Grigoriev I.V."/>
            <person name="Zhong S."/>
            <person name="Turgeon B.G."/>
        </authorList>
    </citation>
    <scope>NUCLEOTIDE SEQUENCE [LARGE SCALE GENOMIC DNA]</scope>
    <source>
        <strain evidence="2">ND90Pr / ATCC 201652</strain>
    </source>
</reference>
<name>M2SYF5_COCSN</name>
<gene>
    <name evidence="1" type="ORF">COCSADRAFT_224821</name>
</gene>
<dbReference type="AlphaFoldDB" id="M2SYF5"/>
<reference evidence="1 2" key="1">
    <citation type="journal article" date="2012" name="PLoS Pathog.">
        <title>Diverse lifestyles and strategies of plant pathogenesis encoded in the genomes of eighteen Dothideomycetes fungi.</title>
        <authorList>
            <person name="Ohm R.A."/>
            <person name="Feau N."/>
            <person name="Henrissat B."/>
            <person name="Schoch C.L."/>
            <person name="Horwitz B.A."/>
            <person name="Barry K.W."/>
            <person name="Condon B.J."/>
            <person name="Copeland A.C."/>
            <person name="Dhillon B."/>
            <person name="Glaser F."/>
            <person name="Hesse C.N."/>
            <person name="Kosti I."/>
            <person name="LaButti K."/>
            <person name="Lindquist E.A."/>
            <person name="Lucas S."/>
            <person name="Salamov A.A."/>
            <person name="Bradshaw R.E."/>
            <person name="Ciuffetti L."/>
            <person name="Hamelin R.C."/>
            <person name="Kema G.H.J."/>
            <person name="Lawrence C."/>
            <person name="Scott J.A."/>
            <person name="Spatafora J.W."/>
            <person name="Turgeon B.G."/>
            <person name="de Wit P.J.G.M."/>
            <person name="Zhong S."/>
            <person name="Goodwin S.B."/>
            <person name="Grigoriev I.V."/>
        </authorList>
    </citation>
    <scope>NUCLEOTIDE SEQUENCE [LARGE SCALE GENOMIC DNA]</scope>
    <source>
        <strain evidence="2">ND90Pr / ATCC 201652</strain>
    </source>
</reference>
<keyword evidence="2" id="KW-1185">Reference proteome</keyword>
<evidence type="ECO:0000313" key="2">
    <source>
        <dbReference type="Proteomes" id="UP000016934"/>
    </source>
</evidence>